<dbReference type="PANTHER" id="PTHR40661:SF3">
    <property type="entry name" value="FELS-1 PROPHAGE TRANSCRIPTIONAL REGULATOR"/>
    <property type="match status" value="1"/>
</dbReference>
<evidence type="ECO:0000259" key="5">
    <source>
        <dbReference type="Pfam" id="PF07022"/>
    </source>
</evidence>
<keyword evidence="3" id="KW-0804">Transcription</keyword>
<evidence type="ECO:0000313" key="7">
    <source>
        <dbReference type="Proteomes" id="UP000292919"/>
    </source>
</evidence>
<dbReference type="SUPFAM" id="SSF51306">
    <property type="entry name" value="LexA/Signal peptidase"/>
    <property type="match status" value="1"/>
</dbReference>
<name>A0A6H3FBI4_9BACT</name>
<dbReference type="Gene3D" id="2.10.109.10">
    <property type="entry name" value="Umud Fragment, subunit A"/>
    <property type="match status" value="1"/>
</dbReference>
<dbReference type="InterPro" id="IPR010982">
    <property type="entry name" value="Lambda_DNA-bd_dom_sf"/>
</dbReference>
<dbReference type="Gene3D" id="1.10.260.40">
    <property type="entry name" value="lambda repressor-like DNA-binding domains"/>
    <property type="match status" value="1"/>
</dbReference>
<dbReference type="Proteomes" id="UP000292919">
    <property type="component" value="Unassembled WGS sequence"/>
</dbReference>
<feature type="domain" description="Peptidase S24/S26A/S26B/S26C" evidence="4">
    <location>
        <begin position="103"/>
        <end position="223"/>
    </location>
</feature>
<evidence type="ECO:0000313" key="6">
    <source>
        <dbReference type="EMBL" id="TBH79706.1"/>
    </source>
</evidence>
<dbReference type="InterPro" id="IPR036286">
    <property type="entry name" value="LexA/Signal_pep-like_sf"/>
</dbReference>
<evidence type="ECO:0000259" key="4">
    <source>
        <dbReference type="Pfam" id="PF00717"/>
    </source>
</evidence>
<gene>
    <name evidence="6" type="ORF">EB812_07305</name>
</gene>
<reference evidence="6 7" key="1">
    <citation type="submission" date="2018-12" db="EMBL/GenBank/DDBJ databases">
        <title>First genome draft of Desulfovibrio legallis sp. nov.</title>
        <authorList>
            <person name="Ben Dhia O."/>
            <person name="Najjari A."/>
            <person name="Ferjani R."/>
            <person name="Fhoula I."/>
            <person name="Fardeau M.-L."/>
            <person name="Boudabbous A."/>
            <person name="Ouzari H.I."/>
        </authorList>
    </citation>
    <scope>NUCLEOTIDE SEQUENCE [LARGE SCALE GENOMIC DNA]</scope>
    <source>
        <strain evidence="6 7">H1T</strain>
    </source>
</reference>
<keyword evidence="7" id="KW-1185">Reference proteome</keyword>
<dbReference type="InterPro" id="IPR010744">
    <property type="entry name" value="Phage_CI_N"/>
</dbReference>
<dbReference type="Pfam" id="PF00717">
    <property type="entry name" value="Peptidase_S24"/>
    <property type="match status" value="1"/>
</dbReference>
<organism evidence="6 7">
    <name type="scientific">Desulfovibrio legallii</name>
    <dbReference type="NCBI Taxonomy" id="571438"/>
    <lineage>
        <taxon>Bacteria</taxon>
        <taxon>Pseudomonadati</taxon>
        <taxon>Thermodesulfobacteriota</taxon>
        <taxon>Desulfovibrionia</taxon>
        <taxon>Desulfovibrionales</taxon>
        <taxon>Desulfovibrionaceae</taxon>
        <taxon>Desulfovibrio</taxon>
    </lineage>
</organism>
<dbReference type="Pfam" id="PF07022">
    <property type="entry name" value="Phage_CI_repr"/>
    <property type="match status" value="1"/>
</dbReference>
<dbReference type="InterPro" id="IPR015927">
    <property type="entry name" value="Peptidase_S24_S26A/B/C"/>
</dbReference>
<keyword evidence="1" id="KW-0805">Transcription regulation</keyword>
<comment type="caution">
    <text evidence="6">The sequence shown here is derived from an EMBL/GenBank/DDBJ whole genome shotgun (WGS) entry which is preliminary data.</text>
</comment>
<evidence type="ECO:0000256" key="3">
    <source>
        <dbReference type="ARBA" id="ARBA00023163"/>
    </source>
</evidence>
<dbReference type="PANTHER" id="PTHR40661">
    <property type="match status" value="1"/>
</dbReference>
<dbReference type="GO" id="GO:0045892">
    <property type="term" value="P:negative regulation of DNA-templated transcription"/>
    <property type="evidence" value="ECO:0007669"/>
    <property type="project" value="InterPro"/>
</dbReference>
<dbReference type="InterPro" id="IPR039418">
    <property type="entry name" value="LexA-like"/>
</dbReference>
<dbReference type="GO" id="GO:0003677">
    <property type="term" value="F:DNA binding"/>
    <property type="evidence" value="ECO:0007669"/>
    <property type="project" value="UniProtKB-KW"/>
</dbReference>
<dbReference type="CDD" id="cd06529">
    <property type="entry name" value="S24_LexA-like"/>
    <property type="match status" value="1"/>
</dbReference>
<evidence type="ECO:0000256" key="1">
    <source>
        <dbReference type="ARBA" id="ARBA00023015"/>
    </source>
</evidence>
<dbReference type="AlphaFoldDB" id="A0A6H3FBI4"/>
<evidence type="ECO:0000256" key="2">
    <source>
        <dbReference type="ARBA" id="ARBA00023125"/>
    </source>
</evidence>
<dbReference type="RefSeq" id="WP_118228756.1">
    <property type="nucleotide sequence ID" value="NZ_DBFBQU010000217.1"/>
</dbReference>
<keyword evidence="2" id="KW-0238">DNA-binding</keyword>
<proteinExistence type="predicted"/>
<dbReference type="EMBL" id="SIXC01000007">
    <property type="protein sequence ID" value="TBH79706.1"/>
    <property type="molecule type" value="Genomic_DNA"/>
</dbReference>
<protein>
    <submittedName>
        <fullName evidence="6">Helix-turn-helix transcriptional regulator</fullName>
    </submittedName>
</protein>
<feature type="domain" description="Bacteriophage CI repressor N-terminal" evidence="5">
    <location>
        <begin position="12"/>
        <end position="75"/>
    </location>
</feature>
<accession>A0A6H3FBI4</accession>
<sequence length="231" mass="25239">MSHTVSFQCNATLQRLMQALGAQTDAELARALGITPQSVSGARKRGEVPPAWVQTCAASTGVNAHWLFFGRGPMRLPEAAEGELPSTQVDCESELIIVPLAEARLSAGTGSLEVSAHSEGGYAFRGDFLRRKGNPRRMVLMRVSGDSMVPEIFDNDLVLLDRGQTEISPGRLYAVGFEDAIYIKRIDKLPGKIVLHSVNPAYPPVSLDLRGDCADQFRVIGRVLWSGREYR</sequence>